<dbReference type="RefSeq" id="WP_229533386.1">
    <property type="nucleotide sequence ID" value="NZ_JAJHJB010000001.1"/>
</dbReference>
<feature type="transmembrane region" description="Helical" evidence="7">
    <location>
        <begin position="102"/>
        <end position="120"/>
    </location>
</feature>
<evidence type="ECO:0000256" key="7">
    <source>
        <dbReference type="SAM" id="Phobius"/>
    </source>
</evidence>
<evidence type="ECO:0000259" key="8">
    <source>
        <dbReference type="Pfam" id="PF00892"/>
    </source>
</evidence>
<evidence type="ECO:0000313" key="10">
    <source>
        <dbReference type="Proteomes" id="UP001165492"/>
    </source>
</evidence>
<dbReference type="InterPro" id="IPR000620">
    <property type="entry name" value="EamA_dom"/>
</dbReference>
<accession>A0ABS8HMM7</accession>
<comment type="subcellular location">
    <subcellularLocation>
        <location evidence="1">Cell membrane</location>
        <topology evidence="1">Multi-pass membrane protein</topology>
    </subcellularLocation>
</comment>
<keyword evidence="3" id="KW-1003">Cell membrane</keyword>
<reference evidence="9" key="1">
    <citation type="submission" date="2021-11" db="EMBL/GenBank/DDBJ databases">
        <title>Description of a new species Pelosinus isolated from the bottom sediments of Lake Baikal.</title>
        <authorList>
            <person name="Zakharyuk A."/>
        </authorList>
    </citation>
    <scope>NUCLEOTIDE SEQUENCE</scope>
    <source>
        <strain evidence="9">Bkl1</strain>
    </source>
</reference>
<evidence type="ECO:0000256" key="6">
    <source>
        <dbReference type="ARBA" id="ARBA00023136"/>
    </source>
</evidence>
<dbReference type="Pfam" id="PF00892">
    <property type="entry name" value="EamA"/>
    <property type="match status" value="2"/>
</dbReference>
<dbReference type="InterPro" id="IPR037185">
    <property type="entry name" value="EmrE-like"/>
</dbReference>
<feature type="transmembrane region" description="Helical" evidence="7">
    <location>
        <begin position="149"/>
        <end position="171"/>
    </location>
</feature>
<evidence type="ECO:0000256" key="4">
    <source>
        <dbReference type="ARBA" id="ARBA00022692"/>
    </source>
</evidence>
<evidence type="ECO:0000313" key="9">
    <source>
        <dbReference type="EMBL" id="MCC5463844.1"/>
    </source>
</evidence>
<dbReference type="InterPro" id="IPR051258">
    <property type="entry name" value="Diverse_Substrate_Transporter"/>
</dbReference>
<feature type="transmembrane region" description="Helical" evidence="7">
    <location>
        <begin position="243"/>
        <end position="263"/>
    </location>
</feature>
<feature type="transmembrane region" description="Helical" evidence="7">
    <location>
        <begin position="39"/>
        <end position="56"/>
    </location>
</feature>
<keyword evidence="6 7" id="KW-0472">Membrane</keyword>
<evidence type="ECO:0000256" key="3">
    <source>
        <dbReference type="ARBA" id="ARBA00022475"/>
    </source>
</evidence>
<evidence type="ECO:0000256" key="1">
    <source>
        <dbReference type="ARBA" id="ARBA00004651"/>
    </source>
</evidence>
<dbReference type="EMBL" id="JAJHJB010000001">
    <property type="protein sequence ID" value="MCC5463844.1"/>
    <property type="molecule type" value="Genomic_DNA"/>
</dbReference>
<feature type="transmembrane region" description="Helical" evidence="7">
    <location>
        <begin position="183"/>
        <end position="201"/>
    </location>
</feature>
<feature type="transmembrane region" description="Helical" evidence="7">
    <location>
        <begin position="127"/>
        <end position="143"/>
    </location>
</feature>
<dbReference type="Proteomes" id="UP001165492">
    <property type="component" value="Unassembled WGS sequence"/>
</dbReference>
<feature type="domain" description="EamA" evidence="8">
    <location>
        <begin position="153"/>
        <end position="284"/>
    </location>
</feature>
<name>A0ABS8HMM7_9FIRM</name>
<evidence type="ECO:0000256" key="5">
    <source>
        <dbReference type="ARBA" id="ARBA00022989"/>
    </source>
</evidence>
<feature type="transmembrane region" description="Helical" evidence="7">
    <location>
        <begin position="269"/>
        <end position="287"/>
    </location>
</feature>
<gene>
    <name evidence="9" type="ORF">LMF89_00530</name>
</gene>
<keyword evidence="4 7" id="KW-0812">Transmembrane</keyword>
<dbReference type="PANTHER" id="PTHR42920">
    <property type="entry name" value="OS03G0707200 PROTEIN-RELATED"/>
    <property type="match status" value="1"/>
</dbReference>
<organism evidence="9 10">
    <name type="scientific">Pelosinus baikalensis</name>
    <dbReference type="NCBI Taxonomy" id="2892015"/>
    <lineage>
        <taxon>Bacteria</taxon>
        <taxon>Bacillati</taxon>
        <taxon>Bacillota</taxon>
        <taxon>Negativicutes</taxon>
        <taxon>Selenomonadales</taxon>
        <taxon>Sporomusaceae</taxon>
        <taxon>Pelosinus</taxon>
    </lineage>
</organism>
<sequence length="313" mass="34011">MSILKSNLLLLLAATIWGLAFVAQRVGMEYVGPFTFNGVRFALGSLSLIPLILYYQNRSPKDIQVKDDSKQVIIAGIIAGVVLFIAATLQQIGLIYTTAGKAAFITCLYIVIVPILGILLKQYVSMSTWIGSLIAVVGLYLLCVKDGLYISYGEVLELIGAFFWAIHILVIDHFSCRVPVLKLAFFQFITCSILSLIAALFMETIRVESIYQAAVPILYGGILSVGVAYTLQVVAQKSAQPSHAAIILSMETVFAAIGGWLILNEKLGPQELVGCIIMFAGMLLSQLQNLTRSKESVNVNDAIVDSDTNKLVP</sequence>
<dbReference type="Gene3D" id="1.10.3730.20">
    <property type="match status" value="1"/>
</dbReference>
<protein>
    <submittedName>
        <fullName evidence="9">DMT family transporter</fullName>
    </submittedName>
</protein>
<comment type="similarity">
    <text evidence="2">Belongs to the EamA transporter family.</text>
</comment>
<feature type="transmembrane region" description="Helical" evidence="7">
    <location>
        <begin position="72"/>
        <end position="96"/>
    </location>
</feature>
<evidence type="ECO:0000256" key="2">
    <source>
        <dbReference type="ARBA" id="ARBA00007362"/>
    </source>
</evidence>
<proteinExistence type="inferred from homology"/>
<dbReference type="SUPFAM" id="SSF103481">
    <property type="entry name" value="Multidrug resistance efflux transporter EmrE"/>
    <property type="match status" value="2"/>
</dbReference>
<dbReference type="PANTHER" id="PTHR42920:SF5">
    <property type="entry name" value="EAMA DOMAIN-CONTAINING PROTEIN"/>
    <property type="match status" value="1"/>
</dbReference>
<keyword evidence="5 7" id="KW-1133">Transmembrane helix</keyword>
<feature type="transmembrane region" description="Helical" evidence="7">
    <location>
        <begin position="213"/>
        <end position="231"/>
    </location>
</feature>
<keyword evidence="10" id="KW-1185">Reference proteome</keyword>
<comment type="caution">
    <text evidence="9">The sequence shown here is derived from an EMBL/GenBank/DDBJ whole genome shotgun (WGS) entry which is preliminary data.</text>
</comment>
<feature type="domain" description="EamA" evidence="8">
    <location>
        <begin position="6"/>
        <end position="142"/>
    </location>
</feature>